<evidence type="ECO:0000256" key="1">
    <source>
        <dbReference type="SAM" id="SignalP"/>
    </source>
</evidence>
<dbReference type="EMBL" id="CP003772">
    <property type="protein sequence ID" value="AFQ04005.1"/>
    <property type="molecule type" value="Genomic_DNA"/>
</dbReference>
<sequence>MKGFLKPNFSLGALFLTLSPIATACIAEKPVNNRFNFNSEQLARLRKARVNHWRDGDTLEVSFANNHQKPIRIYAIDTPEKAVLSIQRKSEIELKEANKATEFAKSLIPIGSEVWIWPLNSYSYDREVAAVFFKTNPLQLHFESFAVEMVANGHALPIAGNDFDFVFSDLDPFNPLKIVGIELANGLNNAFNNRKNIFSYLENSFQSITMVYQQRGVDQNWTRYLAPSNDFSSTKLGLGLTIYELKLNNG</sequence>
<dbReference type="SUPFAM" id="SSF50199">
    <property type="entry name" value="Staphylococcal nuclease"/>
    <property type="match status" value="1"/>
</dbReference>
<dbReference type="RefSeq" id="WP_014894419.1">
    <property type="nucleotide sequence ID" value="NC_018497.1"/>
</dbReference>
<dbReference type="KEGG" id="mgx:CM1_01095"/>
<accession>A0ABC7ZIG1</accession>
<organism evidence="3 4">
    <name type="scientific">Mycoplasmoides genitalium M6320</name>
    <dbReference type="NCBI Taxonomy" id="662945"/>
    <lineage>
        <taxon>Bacteria</taxon>
        <taxon>Bacillati</taxon>
        <taxon>Mycoplasmatota</taxon>
        <taxon>Mycoplasmoidales</taxon>
        <taxon>Mycoplasmoidaceae</taxon>
        <taxon>Mycoplasmoides</taxon>
    </lineage>
</organism>
<dbReference type="InterPro" id="IPR016071">
    <property type="entry name" value="Staphylococal_nuclease_OB-fold"/>
</dbReference>
<keyword evidence="1" id="KW-0732">Signal</keyword>
<evidence type="ECO:0000313" key="3">
    <source>
        <dbReference type="EMBL" id="AFQ04005.1"/>
    </source>
</evidence>
<reference evidence="3 4" key="1">
    <citation type="journal article" date="2012" name="J. Bacteriol.">
        <title>Draft Genome Sequences of Four Axenic Mycoplasma genitalium Strains Isolated from Denmark, Japan, and Australia.</title>
        <authorList>
            <person name="McGowin C.L."/>
            <person name="Ma L."/>
            <person name="Jensen J.S."/>
            <person name="Mancuso M.M."/>
            <person name="Hamasuna R."/>
            <person name="Adegboye D."/>
            <person name="Martin D.H."/>
        </authorList>
    </citation>
    <scope>NUCLEOTIDE SEQUENCE [LARGE SCALE GENOMIC DNA]</scope>
    <source>
        <strain evidence="3 4">M6320</strain>
    </source>
</reference>
<gene>
    <name evidence="3" type="ORF">CM1_01095</name>
</gene>
<dbReference type="PROSITE" id="PS50830">
    <property type="entry name" value="TNASE_3"/>
    <property type="match status" value="1"/>
</dbReference>
<dbReference type="InterPro" id="IPR035437">
    <property type="entry name" value="SNase_OB-fold_sf"/>
</dbReference>
<dbReference type="PROSITE" id="PS01123">
    <property type="entry name" value="TNASE_1"/>
    <property type="match status" value="1"/>
</dbReference>
<proteinExistence type="predicted"/>
<dbReference type="PROSITE" id="PS51257">
    <property type="entry name" value="PROKAR_LIPOPROTEIN"/>
    <property type="match status" value="1"/>
</dbReference>
<feature type="signal peptide" evidence="1">
    <location>
        <begin position="1"/>
        <end position="24"/>
    </location>
</feature>
<evidence type="ECO:0000313" key="4">
    <source>
        <dbReference type="Proteomes" id="UP000005254"/>
    </source>
</evidence>
<protein>
    <submittedName>
        <fullName evidence="3">Nuclease-like protein</fullName>
    </submittedName>
</protein>
<feature type="chain" id="PRO_5044816193" evidence="1">
    <location>
        <begin position="25"/>
        <end position="250"/>
    </location>
</feature>
<dbReference type="CDD" id="cd00175">
    <property type="entry name" value="SNc"/>
    <property type="match status" value="1"/>
</dbReference>
<dbReference type="InterPro" id="IPR002071">
    <property type="entry name" value="Thermonucl_AS"/>
</dbReference>
<evidence type="ECO:0000259" key="2">
    <source>
        <dbReference type="PROSITE" id="PS50830"/>
    </source>
</evidence>
<dbReference type="SMART" id="SM00318">
    <property type="entry name" value="SNc"/>
    <property type="match status" value="1"/>
</dbReference>
<dbReference type="Proteomes" id="UP000005254">
    <property type="component" value="Chromosome"/>
</dbReference>
<name>A0ABC7ZIG1_MYCGT</name>
<feature type="domain" description="TNase-like" evidence="2">
    <location>
        <begin position="44"/>
        <end position="200"/>
    </location>
</feature>
<dbReference type="Gene3D" id="2.40.50.90">
    <property type="match status" value="1"/>
</dbReference>
<dbReference type="AlphaFoldDB" id="A0ABC7ZIG1"/>